<protein>
    <submittedName>
        <fullName evidence="3">Nodule-specific cysteine-rich peptide G41</fullName>
    </submittedName>
</protein>
<dbReference type="GO" id="GO:0046872">
    <property type="term" value="F:metal ion binding"/>
    <property type="evidence" value="ECO:0007669"/>
    <property type="project" value="InterPro"/>
</dbReference>
<feature type="domain" description="Late nodulin" evidence="2">
    <location>
        <begin position="7"/>
        <end position="59"/>
    </location>
</feature>
<dbReference type="AlphaFoldDB" id="A0A7T8DV71"/>
<dbReference type="EMBL" id="MT371139">
    <property type="protein sequence ID" value="QQO74657.1"/>
    <property type="molecule type" value="mRNA"/>
</dbReference>
<evidence type="ECO:0000313" key="3">
    <source>
        <dbReference type="EMBL" id="QQO74657.1"/>
    </source>
</evidence>
<keyword evidence="1" id="KW-0732">Signal</keyword>
<evidence type="ECO:0000259" key="2">
    <source>
        <dbReference type="Pfam" id="PF07127"/>
    </source>
</evidence>
<feature type="chain" id="PRO_5031075037" evidence="1">
    <location>
        <begin position="30"/>
        <end position="66"/>
    </location>
</feature>
<sequence>MKLRGKMAEIFKFVHILIIFFSLIVLVTSDNKIFCYTTDDCDSNICGKAFVMRCRVFLCLCELPEH</sequence>
<name>A0A7T8DV71_PEA</name>
<dbReference type="Pfam" id="PF07127">
    <property type="entry name" value="Nodulin_late"/>
    <property type="match status" value="1"/>
</dbReference>
<feature type="signal peptide" evidence="1">
    <location>
        <begin position="1"/>
        <end position="29"/>
    </location>
</feature>
<dbReference type="InterPro" id="IPR009810">
    <property type="entry name" value="Nodulin_late_dom"/>
</dbReference>
<proteinExistence type="evidence at transcript level"/>
<evidence type="ECO:0000256" key="1">
    <source>
        <dbReference type="SAM" id="SignalP"/>
    </source>
</evidence>
<reference evidence="3" key="1">
    <citation type="journal article" date="2020" name="Mol. Cell">
        <title>Proteome analysis reveals a significant host-specific response in Rhizobium leguminosarum bv viciae endosymbiotic cells.</title>
        <authorList>
            <person name="Duran D."/>
            <person name="Albareda M."/>
            <person name="Marina A."/>
            <person name="Garcia C."/>
            <person name="Ruiz-Argueso T."/>
            <person name="Palacios J."/>
        </authorList>
    </citation>
    <scope>NUCLEOTIDE SEQUENCE</scope>
    <source>
        <tissue evidence="3">Root nodules</tissue>
    </source>
</reference>
<accession>A0A7T8DV71</accession>
<organism evidence="3">
    <name type="scientific">Pisum sativum</name>
    <name type="common">Garden pea</name>
    <name type="synonym">Lathyrus oleraceus</name>
    <dbReference type="NCBI Taxonomy" id="3888"/>
    <lineage>
        <taxon>Eukaryota</taxon>
        <taxon>Viridiplantae</taxon>
        <taxon>Streptophyta</taxon>
        <taxon>Embryophyta</taxon>
        <taxon>Tracheophyta</taxon>
        <taxon>Spermatophyta</taxon>
        <taxon>Magnoliopsida</taxon>
        <taxon>eudicotyledons</taxon>
        <taxon>Gunneridae</taxon>
        <taxon>Pentapetalae</taxon>
        <taxon>rosids</taxon>
        <taxon>fabids</taxon>
        <taxon>Fabales</taxon>
        <taxon>Fabaceae</taxon>
        <taxon>Papilionoideae</taxon>
        <taxon>50 kb inversion clade</taxon>
        <taxon>NPAAA clade</taxon>
        <taxon>Hologalegina</taxon>
        <taxon>IRL clade</taxon>
        <taxon>Fabeae</taxon>
        <taxon>Lathyrus</taxon>
    </lineage>
</organism>